<feature type="non-terminal residue" evidence="2">
    <location>
        <position position="164"/>
    </location>
</feature>
<evidence type="ECO:0000259" key="1">
    <source>
        <dbReference type="PROSITE" id="PS51468"/>
    </source>
</evidence>
<dbReference type="EMBL" id="BARS01005945">
    <property type="protein sequence ID" value="GAF81069.1"/>
    <property type="molecule type" value="Genomic_DNA"/>
</dbReference>
<organism evidence="2">
    <name type="scientific">marine sediment metagenome</name>
    <dbReference type="NCBI Taxonomy" id="412755"/>
    <lineage>
        <taxon>unclassified sequences</taxon>
        <taxon>metagenomes</taxon>
        <taxon>ecological metagenomes</taxon>
    </lineage>
</organism>
<proteinExistence type="predicted"/>
<feature type="domain" description="VIT" evidence="1">
    <location>
        <begin position="1"/>
        <end position="123"/>
    </location>
</feature>
<dbReference type="PROSITE" id="PS51468">
    <property type="entry name" value="VIT"/>
    <property type="match status" value="1"/>
</dbReference>
<gene>
    <name evidence="2" type="ORF">S01H1_11656</name>
</gene>
<protein>
    <recommendedName>
        <fullName evidence="1">VIT domain-containing protein</fullName>
    </recommendedName>
</protein>
<comment type="caution">
    <text evidence="2">The sequence shown here is derived from an EMBL/GenBank/DDBJ whole genome shotgun (WGS) entry which is preliminary data.</text>
</comment>
<evidence type="ECO:0000313" key="2">
    <source>
        <dbReference type="EMBL" id="GAF81069.1"/>
    </source>
</evidence>
<dbReference type="InterPro" id="IPR013694">
    <property type="entry name" value="VIT"/>
</dbReference>
<sequence>MPERNVQITDIKTEQQQEGEFITAKIQLTLRNRGGRQSEFVSDIQLGPGVMVSGYSLDVEGKKVKGHIFEKKAAMWIYHMIRDVTRRDPGLLIYKSESLLKLSVFPFDNNQQRLTGIELIYPAGMKSSVRISGRIVEIGENTDQKQKKILLIKTGQNSTSVILS</sequence>
<dbReference type="AlphaFoldDB" id="X0SJ92"/>
<name>X0SJ92_9ZZZZ</name>
<accession>X0SJ92</accession>
<reference evidence="2" key="1">
    <citation type="journal article" date="2014" name="Front. Microbiol.">
        <title>High frequency of phylogenetically diverse reductive dehalogenase-homologous genes in deep subseafloor sedimentary metagenomes.</title>
        <authorList>
            <person name="Kawai M."/>
            <person name="Futagami T."/>
            <person name="Toyoda A."/>
            <person name="Takaki Y."/>
            <person name="Nishi S."/>
            <person name="Hori S."/>
            <person name="Arai W."/>
            <person name="Tsubouchi T."/>
            <person name="Morono Y."/>
            <person name="Uchiyama I."/>
            <person name="Ito T."/>
            <person name="Fujiyama A."/>
            <person name="Inagaki F."/>
            <person name="Takami H."/>
        </authorList>
    </citation>
    <scope>NUCLEOTIDE SEQUENCE</scope>
    <source>
        <strain evidence="2">Expedition CK06-06</strain>
    </source>
</reference>
<dbReference type="Pfam" id="PF08487">
    <property type="entry name" value="VIT"/>
    <property type="match status" value="1"/>
</dbReference>